<sequence>MMFLFLVDTTTRVREDARPNRHNSFRSVFDSRMTHTHTIEYDFFSAATILLLSLAASSSSAEDYYGSPDDDIPGDGPPPYPLAPPSEEFCRSNDLGSDVYISFFEPCTFQFYEEKPRVVGVPGRDGARFSCHGYNGGDDAIATAERKVLMWPDSCVAAGPRCYSMRDHPGLMTDTVFGDSDYPLDYPVKAAVVSVDCRSDFAKAQEFMKDLPEELTMVSDALLSAGRALIFVGVAFIFMGICCCFGCFRVCLCPDGKARRRQVHYSAIPLVPAVPVATKQEMLV</sequence>
<organism evidence="3">
    <name type="scientific">Odontella aurita</name>
    <dbReference type="NCBI Taxonomy" id="265563"/>
    <lineage>
        <taxon>Eukaryota</taxon>
        <taxon>Sar</taxon>
        <taxon>Stramenopiles</taxon>
        <taxon>Ochrophyta</taxon>
        <taxon>Bacillariophyta</taxon>
        <taxon>Mediophyceae</taxon>
        <taxon>Biddulphiophycidae</taxon>
        <taxon>Eupodiscales</taxon>
        <taxon>Odontellaceae</taxon>
        <taxon>Odontella</taxon>
    </lineage>
</organism>
<gene>
    <name evidence="3" type="ORF">OAUR00152_LOCUS33358</name>
</gene>
<keyword evidence="2" id="KW-0472">Membrane</keyword>
<keyword evidence="2" id="KW-0812">Transmembrane</keyword>
<evidence type="ECO:0000256" key="1">
    <source>
        <dbReference type="SAM" id="MobiDB-lite"/>
    </source>
</evidence>
<reference evidence="3" key="1">
    <citation type="submission" date="2021-01" db="EMBL/GenBank/DDBJ databases">
        <authorList>
            <person name="Corre E."/>
            <person name="Pelletier E."/>
            <person name="Niang G."/>
            <person name="Scheremetjew M."/>
            <person name="Finn R."/>
            <person name="Kale V."/>
            <person name="Holt S."/>
            <person name="Cochrane G."/>
            <person name="Meng A."/>
            <person name="Brown T."/>
            <person name="Cohen L."/>
        </authorList>
    </citation>
    <scope>NUCLEOTIDE SEQUENCE</scope>
    <source>
        <strain evidence="3">Isolate 1302-5</strain>
    </source>
</reference>
<proteinExistence type="predicted"/>
<feature type="region of interest" description="Disordered" evidence="1">
    <location>
        <begin position="64"/>
        <end position="85"/>
    </location>
</feature>
<keyword evidence="2" id="KW-1133">Transmembrane helix</keyword>
<accession>A0A7S4JT49</accession>
<dbReference type="AlphaFoldDB" id="A0A7S4JT49"/>
<evidence type="ECO:0000256" key="2">
    <source>
        <dbReference type="SAM" id="Phobius"/>
    </source>
</evidence>
<evidence type="ECO:0000313" key="3">
    <source>
        <dbReference type="EMBL" id="CAE2273278.1"/>
    </source>
</evidence>
<feature type="compositionally biased region" description="Pro residues" evidence="1">
    <location>
        <begin position="75"/>
        <end position="84"/>
    </location>
</feature>
<protein>
    <submittedName>
        <fullName evidence="3">Uncharacterized protein</fullName>
    </submittedName>
</protein>
<name>A0A7S4JT49_9STRA</name>
<feature type="transmembrane region" description="Helical" evidence="2">
    <location>
        <begin position="228"/>
        <end position="252"/>
    </location>
</feature>
<dbReference type="EMBL" id="HBKQ01048319">
    <property type="protein sequence ID" value="CAE2273278.1"/>
    <property type="molecule type" value="Transcribed_RNA"/>
</dbReference>